<dbReference type="InterPro" id="IPR036052">
    <property type="entry name" value="TrpB-like_PALP_sf"/>
</dbReference>
<feature type="chain" id="PRO_5042077573" description="L-serine deaminase" evidence="6">
    <location>
        <begin position="19"/>
        <end position="237"/>
    </location>
</feature>
<dbReference type="GO" id="GO:0004794">
    <property type="term" value="F:threonine deaminase activity"/>
    <property type="evidence" value="ECO:0007669"/>
    <property type="project" value="TreeGrafter"/>
</dbReference>
<gene>
    <name evidence="8" type="ORF">LSH36_3460g00016</name>
</gene>
<sequence>MIWMLSLCLLVVVDLSAGVGVATKSINPDIKIIGVASNGALAMKNSFISKQAESTKSVRTIADGIAVRDASPITLEHILNHVDVLESVCEDEIAAGILFLLEKQKLLVEGAGAVGVAGLMHGKVDLPKGSKVGVILSGGNIDVTMLSLIIEKGLVKSSRKMKLSVILVDKPGALMKFTELLRDVGANIVQIGYDRTSIDLEFGDAVVSVDLETKGVEHQDEVRKALSENRFEFKELQ</sequence>
<dbReference type="GO" id="GO:0006565">
    <property type="term" value="P:L-serine catabolic process"/>
    <property type="evidence" value="ECO:0007669"/>
    <property type="project" value="TreeGrafter"/>
</dbReference>
<dbReference type="Gene3D" id="3.40.50.1100">
    <property type="match status" value="1"/>
</dbReference>
<evidence type="ECO:0000313" key="9">
    <source>
        <dbReference type="Proteomes" id="UP001208570"/>
    </source>
</evidence>
<dbReference type="InterPro" id="IPR050147">
    <property type="entry name" value="Ser/Thr_Dehydratase"/>
</dbReference>
<evidence type="ECO:0000256" key="4">
    <source>
        <dbReference type="ARBA" id="ARBA00041766"/>
    </source>
</evidence>
<proteinExistence type="predicted"/>
<evidence type="ECO:0000256" key="2">
    <source>
        <dbReference type="ARBA" id="ARBA00022898"/>
    </source>
</evidence>
<dbReference type="GO" id="GO:0003941">
    <property type="term" value="F:L-serine ammonia-lyase activity"/>
    <property type="evidence" value="ECO:0007669"/>
    <property type="project" value="TreeGrafter"/>
</dbReference>
<keyword evidence="2" id="KW-0663">Pyridoxal phosphate</keyword>
<dbReference type="GO" id="GO:0009097">
    <property type="term" value="P:isoleucine biosynthetic process"/>
    <property type="evidence" value="ECO:0007669"/>
    <property type="project" value="TreeGrafter"/>
</dbReference>
<dbReference type="InterPro" id="IPR001926">
    <property type="entry name" value="TrpB-like_PALP"/>
</dbReference>
<accession>A0AAD9IPI2</accession>
<keyword evidence="6" id="KW-0732">Signal</keyword>
<evidence type="ECO:0000256" key="3">
    <source>
        <dbReference type="ARBA" id="ARBA00023239"/>
    </source>
</evidence>
<name>A0AAD9IPI2_9ANNE</name>
<protein>
    <recommendedName>
        <fullName evidence="4">L-serine deaminase</fullName>
    </recommendedName>
    <alternativeName>
        <fullName evidence="5">L-threonine dehydratase</fullName>
    </alternativeName>
</protein>
<organism evidence="8 9">
    <name type="scientific">Paralvinella palmiformis</name>
    <dbReference type="NCBI Taxonomy" id="53620"/>
    <lineage>
        <taxon>Eukaryota</taxon>
        <taxon>Metazoa</taxon>
        <taxon>Spiralia</taxon>
        <taxon>Lophotrochozoa</taxon>
        <taxon>Annelida</taxon>
        <taxon>Polychaeta</taxon>
        <taxon>Sedentaria</taxon>
        <taxon>Canalipalpata</taxon>
        <taxon>Terebellida</taxon>
        <taxon>Terebelliformia</taxon>
        <taxon>Alvinellidae</taxon>
        <taxon>Paralvinella</taxon>
    </lineage>
</organism>
<feature type="domain" description="ACT" evidence="7">
    <location>
        <begin position="162"/>
        <end position="237"/>
    </location>
</feature>
<evidence type="ECO:0000256" key="5">
    <source>
        <dbReference type="ARBA" id="ARBA00042605"/>
    </source>
</evidence>
<dbReference type="AlphaFoldDB" id="A0AAD9IPI2"/>
<dbReference type="Pfam" id="PF00291">
    <property type="entry name" value="PALP"/>
    <property type="match status" value="1"/>
</dbReference>
<dbReference type="Proteomes" id="UP001208570">
    <property type="component" value="Unassembled WGS sequence"/>
</dbReference>
<evidence type="ECO:0000256" key="1">
    <source>
        <dbReference type="ARBA" id="ARBA00001933"/>
    </source>
</evidence>
<reference evidence="8" key="1">
    <citation type="journal article" date="2023" name="Mol. Biol. Evol.">
        <title>Third-Generation Sequencing Reveals the Adaptive Role of the Epigenome in Three Deep-Sea Polychaetes.</title>
        <authorList>
            <person name="Perez M."/>
            <person name="Aroh O."/>
            <person name="Sun Y."/>
            <person name="Lan Y."/>
            <person name="Juniper S.K."/>
            <person name="Young C.R."/>
            <person name="Angers B."/>
            <person name="Qian P.Y."/>
        </authorList>
    </citation>
    <scope>NUCLEOTIDE SEQUENCE</scope>
    <source>
        <strain evidence="8">P08H-3</strain>
    </source>
</reference>
<dbReference type="EMBL" id="JAODUP010003449">
    <property type="protein sequence ID" value="KAK2138258.1"/>
    <property type="molecule type" value="Genomic_DNA"/>
</dbReference>
<evidence type="ECO:0000256" key="6">
    <source>
        <dbReference type="SAM" id="SignalP"/>
    </source>
</evidence>
<evidence type="ECO:0000313" key="8">
    <source>
        <dbReference type="EMBL" id="KAK2138258.1"/>
    </source>
</evidence>
<dbReference type="GO" id="GO:0006567">
    <property type="term" value="P:L-threonine catabolic process"/>
    <property type="evidence" value="ECO:0007669"/>
    <property type="project" value="TreeGrafter"/>
</dbReference>
<dbReference type="SUPFAM" id="SSF53686">
    <property type="entry name" value="Tryptophan synthase beta subunit-like PLP-dependent enzymes"/>
    <property type="match status" value="1"/>
</dbReference>
<dbReference type="InterPro" id="IPR044561">
    <property type="entry name" value="ACT_ThrD-II-like"/>
</dbReference>
<feature type="signal peptide" evidence="6">
    <location>
        <begin position="1"/>
        <end position="18"/>
    </location>
</feature>
<dbReference type="PANTHER" id="PTHR48078:SF6">
    <property type="entry name" value="L-THREONINE DEHYDRATASE CATABOLIC TDCB"/>
    <property type="match status" value="1"/>
</dbReference>
<dbReference type="PROSITE" id="PS51671">
    <property type="entry name" value="ACT"/>
    <property type="match status" value="1"/>
</dbReference>
<dbReference type="InterPro" id="IPR002912">
    <property type="entry name" value="ACT_dom"/>
</dbReference>
<keyword evidence="9" id="KW-1185">Reference proteome</keyword>
<dbReference type="CDD" id="cd04886">
    <property type="entry name" value="ACT_ThrD-II-like"/>
    <property type="match status" value="1"/>
</dbReference>
<dbReference type="PANTHER" id="PTHR48078">
    <property type="entry name" value="THREONINE DEHYDRATASE, MITOCHONDRIAL-RELATED"/>
    <property type="match status" value="1"/>
</dbReference>
<comment type="caution">
    <text evidence="8">The sequence shown here is derived from an EMBL/GenBank/DDBJ whole genome shotgun (WGS) entry which is preliminary data.</text>
</comment>
<comment type="cofactor">
    <cofactor evidence="1">
        <name>pyridoxal 5'-phosphate</name>
        <dbReference type="ChEBI" id="CHEBI:597326"/>
    </cofactor>
</comment>
<evidence type="ECO:0000259" key="7">
    <source>
        <dbReference type="PROSITE" id="PS51671"/>
    </source>
</evidence>
<keyword evidence="3" id="KW-0456">Lyase</keyword>